<keyword evidence="2" id="KW-0472">Membrane</keyword>
<name>A0ABS4K317_9CLOT</name>
<organism evidence="4 5">
    <name type="scientific">Clostridium punense</name>
    <dbReference type="NCBI Taxonomy" id="1054297"/>
    <lineage>
        <taxon>Bacteria</taxon>
        <taxon>Bacillati</taxon>
        <taxon>Bacillota</taxon>
        <taxon>Clostridia</taxon>
        <taxon>Eubacteriales</taxon>
        <taxon>Clostridiaceae</taxon>
        <taxon>Clostridium</taxon>
    </lineage>
</organism>
<dbReference type="Gene3D" id="3.40.710.10">
    <property type="entry name" value="DD-peptidase/beta-lactamase superfamily"/>
    <property type="match status" value="1"/>
</dbReference>
<comment type="caution">
    <text evidence="4">The sequence shown here is derived from an EMBL/GenBank/DDBJ whole genome shotgun (WGS) entry which is preliminary data.</text>
</comment>
<dbReference type="SUPFAM" id="SSF56601">
    <property type="entry name" value="beta-lactamase/transpeptidase-like"/>
    <property type="match status" value="1"/>
</dbReference>
<proteinExistence type="predicted"/>
<dbReference type="RefSeq" id="WP_021283556.1">
    <property type="nucleotide sequence ID" value="NZ_JAGGLL010000009.1"/>
</dbReference>
<dbReference type="PANTHER" id="PTHR46825">
    <property type="entry name" value="D-ALANYL-D-ALANINE-CARBOXYPEPTIDASE/ENDOPEPTIDASE AMPH"/>
    <property type="match status" value="1"/>
</dbReference>
<feature type="domain" description="Beta-lactamase-related" evidence="3">
    <location>
        <begin position="8"/>
        <end position="336"/>
    </location>
</feature>
<reference evidence="4 5" key="1">
    <citation type="submission" date="2021-03" db="EMBL/GenBank/DDBJ databases">
        <title>Genomic Encyclopedia of Type Strains, Phase IV (KMG-IV): sequencing the most valuable type-strain genomes for metagenomic binning, comparative biology and taxonomic classification.</title>
        <authorList>
            <person name="Goeker M."/>
        </authorList>
    </citation>
    <scope>NUCLEOTIDE SEQUENCE [LARGE SCALE GENOMIC DNA]</scope>
    <source>
        <strain evidence="4 5">DSM 28650</strain>
    </source>
</reference>
<evidence type="ECO:0000256" key="2">
    <source>
        <dbReference type="ARBA" id="ARBA00023136"/>
    </source>
</evidence>
<evidence type="ECO:0000259" key="3">
    <source>
        <dbReference type="Pfam" id="PF00144"/>
    </source>
</evidence>
<dbReference type="Proteomes" id="UP001519308">
    <property type="component" value="Unassembled WGS sequence"/>
</dbReference>
<dbReference type="InterPro" id="IPR012338">
    <property type="entry name" value="Beta-lactam/transpept-like"/>
</dbReference>
<evidence type="ECO:0000313" key="4">
    <source>
        <dbReference type="EMBL" id="MBP2021630.1"/>
    </source>
</evidence>
<dbReference type="InterPro" id="IPR001466">
    <property type="entry name" value="Beta-lactam-related"/>
</dbReference>
<evidence type="ECO:0000256" key="1">
    <source>
        <dbReference type="ARBA" id="ARBA00004370"/>
    </source>
</evidence>
<comment type="subcellular location">
    <subcellularLocation>
        <location evidence="1">Membrane</location>
    </subcellularLocation>
</comment>
<dbReference type="PANTHER" id="PTHR46825:SF11">
    <property type="entry name" value="PENICILLIN-BINDING PROTEIN 4"/>
    <property type="match status" value="1"/>
</dbReference>
<gene>
    <name evidence="4" type="ORF">J2Z44_001426</name>
</gene>
<keyword evidence="5" id="KW-1185">Reference proteome</keyword>
<dbReference type="Pfam" id="PF00144">
    <property type="entry name" value="Beta-lactamase"/>
    <property type="match status" value="1"/>
</dbReference>
<sequence length="354" mass="40178">MKIEERIKQIVETYAAEKDFSGAILVKKANDILFSGAYGYAHKGWKIKNTVDTKFDTASVTKLFTTVGVLLLIEKGVLSFQDRVLEILDIKDTTISKEVTIYHLLTHTSGIGDDADEEAGESYEDIWKIKPNYSIRELVDFLPQLIYKAPNFEPGKGCRYNNVAFILLGLVIEKITGQKYRDYIKEEVFEKIGMTNSGFYSMDGINENVAEGYAMVCDDKDEFIEWRKNIYSYPPIGSPDGGAFTTVEDLDIFIHKLYNGEVLSKELTEDLFTPKVVYREYEKATVKMGYGFEFIFRKDEDDILLITKDGVNPGVACKFNYYPSADATVIVLANQDCNVWAMAREIQELLVGKL</sequence>
<protein>
    <submittedName>
        <fullName evidence="4">CubicO group peptidase (Beta-lactamase class C family)</fullName>
    </submittedName>
</protein>
<dbReference type="EMBL" id="JAGGLL010000009">
    <property type="protein sequence ID" value="MBP2021630.1"/>
    <property type="molecule type" value="Genomic_DNA"/>
</dbReference>
<accession>A0ABS4K317</accession>
<dbReference type="InterPro" id="IPR050491">
    <property type="entry name" value="AmpC-like"/>
</dbReference>
<evidence type="ECO:0000313" key="5">
    <source>
        <dbReference type="Proteomes" id="UP001519308"/>
    </source>
</evidence>